<evidence type="ECO:0000256" key="3">
    <source>
        <dbReference type="ARBA" id="ARBA00022989"/>
    </source>
</evidence>
<feature type="transmembrane region" description="Helical" evidence="7">
    <location>
        <begin position="82"/>
        <end position="101"/>
    </location>
</feature>
<protein>
    <submittedName>
        <fullName evidence="9">Fatty acid hydroxylase family protein</fullName>
    </submittedName>
</protein>
<dbReference type="InterPro" id="IPR006694">
    <property type="entry name" value="Fatty_acid_hydroxylase"/>
</dbReference>
<dbReference type="InterPro" id="IPR051689">
    <property type="entry name" value="Sterol_desaturase/TMEM195"/>
</dbReference>
<dbReference type="OrthoDB" id="9770329at2"/>
<sequence length="418" mass="48038">MFENFTPPPFVTFAIPVFFLLIGIEVIIGIKKQRELYRLNDSIADLSTGIISQLWGLFQKGVGLFAYFYIYEHFRIFEFALTNPLAWVICLVLQDFCYYWFHRVSHEVNFFWAGHVIHHHSEEYNLVVALRQTGLGGLSSWIFYVPIALLGFHPWMFLGVGQINLIYQFWVHTKAVNKIGKVGEYLLSTPSHHRVHHAINPKYIDRNHGGIFIIWDRMFGTFQVEEEECVYGTVKPLKSFNPVYANYHYYAELCKQAFHAKGILNKIKVFLMPPGWFPPEENKSGGFLPIPEVSARSFVKYDPKPNAEVRSYTTAWFVGILLGSFAFLLFVTKFTMLSQALFALWVTLSLVSVNAMIEGKSWGGTLEIIRLILGFGLLGYFGLGWVSYGIGTVFLVMAGFYLYRNQTNSHHSLQLQSQ</sequence>
<keyword evidence="6 7" id="KW-0472">Membrane</keyword>
<dbReference type="EMBL" id="RQHV01000053">
    <property type="protein sequence ID" value="TGN09127.1"/>
    <property type="molecule type" value="Genomic_DNA"/>
</dbReference>
<dbReference type="GO" id="GO:0050479">
    <property type="term" value="F:glyceryl-ether monooxygenase activity"/>
    <property type="evidence" value="ECO:0007669"/>
    <property type="project" value="TreeGrafter"/>
</dbReference>
<dbReference type="PANTHER" id="PTHR21624">
    <property type="entry name" value="STEROL DESATURASE-RELATED PROTEIN"/>
    <property type="match status" value="1"/>
</dbReference>
<dbReference type="GO" id="GO:0012505">
    <property type="term" value="C:endomembrane system"/>
    <property type="evidence" value="ECO:0007669"/>
    <property type="project" value="UniProtKB-SubCell"/>
</dbReference>
<feature type="transmembrane region" description="Helical" evidence="7">
    <location>
        <begin position="141"/>
        <end position="160"/>
    </location>
</feature>
<feature type="transmembrane region" description="Helical" evidence="7">
    <location>
        <begin position="12"/>
        <end position="30"/>
    </location>
</feature>
<reference evidence="9" key="1">
    <citation type="journal article" date="2019" name="PLoS Negl. Trop. Dis.">
        <title>Revisiting the worldwide diversity of Leptospira species in the environment.</title>
        <authorList>
            <person name="Vincent A.T."/>
            <person name="Schiettekatte O."/>
            <person name="Bourhy P."/>
            <person name="Veyrier F.J."/>
            <person name="Picardeau M."/>
        </authorList>
    </citation>
    <scope>NUCLEOTIDE SEQUENCE [LARGE SCALE GENOMIC DNA]</scope>
    <source>
        <strain evidence="9">201400974</strain>
    </source>
</reference>
<feature type="transmembrane region" description="Helical" evidence="7">
    <location>
        <begin position="377"/>
        <end position="403"/>
    </location>
</feature>
<feature type="transmembrane region" description="Helical" evidence="7">
    <location>
        <begin position="50"/>
        <end position="70"/>
    </location>
</feature>
<dbReference type="Proteomes" id="UP000298264">
    <property type="component" value="Unassembled WGS sequence"/>
</dbReference>
<proteinExistence type="predicted"/>
<evidence type="ECO:0000256" key="4">
    <source>
        <dbReference type="ARBA" id="ARBA00023002"/>
    </source>
</evidence>
<dbReference type="AlphaFoldDB" id="A0A4R9LP20"/>
<keyword evidence="5" id="KW-0443">Lipid metabolism</keyword>
<keyword evidence="4" id="KW-0560">Oxidoreductase</keyword>
<evidence type="ECO:0000256" key="7">
    <source>
        <dbReference type="SAM" id="Phobius"/>
    </source>
</evidence>
<keyword evidence="10" id="KW-1185">Reference proteome</keyword>
<dbReference type="GO" id="GO:0005506">
    <property type="term" value="F:iron ion binding"/>
    <property type="evidence" value="ECO:0007669"/>
    <property type="project" value="InterPro"/>
</dbReference>
<accession>A0A4R9LP20</accession>
<name>A0A4R9LP20_9LEPT</name>
<dbReference type="RefSeq" id="WP_135764818.1">
    <property type="nucleotide sequence ID" value="NZ_RQHV01000053.1"/>
</dbReference>
<keyword evidence="3 7" id="KW-1133">Transmembrane helix</keyword>
<gene>
    <name evidence="9" type="ORF">EHS11_12890</name>
</gene>
<evidence type="ECO:0000256" key="2">
    <source>
        <dbReference type="ARBA" id="ARBA00022692"/>
    </source>
</evidence>
<feature type="transmembrane region" description="Helical" evidence="7">
    <location>
        <begin position="314"/>
        <end position="331"/>
    </location>
</feature>
<evidence type="ECO:0000256" key="6">
    <source>
        <dbReference type="ARBA" id="ARBA00023136"/>
    </source>
</evidence>
<evidence type="ECO:0000259" key="8">
    <source>
        <dbReference type="Pfam" id="PF04116"/>
    </source>
</evidence>
<keyword evidence="2 7" id="KW-0812">Transmembrane</keyword>
<dbReference type="GO" id="GO:0016020">
    <property type="term" value="C:membrane"/>
    <property type="evidence" value="ECO:0007669"/>
    <property type="project" value="GOC"/>
</dbReference>
<dbReference type="PANTHER" id="PTHR21624:SF1">
    <property type="entry name" value="ALKYLGLYCEROL MONOOXYGENASE"/>
    <property type="match status" value="1"/>
</dbReference>
<dbReference type="GO" id="GO:0006643">
    <property type="term" value="P:membrane lipid metabolic process"/>
    <property type="evidence" value="ECO:0007669"/>
    <property type="project" value="TreeGrafter"/>
</dbReference>
<dbReference type="Pfam" id="PF04116">
    <property type="entry name" value="FA_hydroxylase"/>
    <property type="match status" value="1"/>
</dbReference>
<comment type="caution">
    <text evidence="9">The sequence shown here is derived from an EMBL/GenBank/DDBJ whole genome shotgun (WGS) entry which is preliminary data.</text>
</comment>
<comment type="subcellular location">
    <subcellularLocation>
        <location evidence="1">Endomembrane system</location>
        <topology evidence="1">Multi-pass membrane protein</topology>
    </subcellularLocation>
</comment>
<evidence type="ECO:0000313" key="10">
    <source>
        <dbReference type="Proteomes" id="UP000298264"/>
    </source>
</evidence>
<dbReference type="GO" id="GO:0008610">
    <property type="term" value="P:lipid biosynthetic process"/>
    <property type="evidence" value="ECO:0007669"/>
    <property type="project" value="InterPro"/>
</dbReference>
<organism evidence="9 10">
    <name type="scientific">Leptospira ilyithenensis</name>
    <dbReference type="NCBI Taxonomy" id="2484901"/>
    <lineage>
        <taxon>Bacteria</taxon>
        <taxon>Pseudomonadati</taxon>
        <taxon>Spirochaetota</taxon>
        <taxon>Spirochaetia</taxon>
        <taxon>Leptospirales</taxon>
        <taxon>Leptospiraceae</taxon>
        <taxon>Leptospira</taxon>
    </lineage>
</organism>
<evidence type="ECO:0000256" key="5">
    <source>
        <dbReference type="ARBA" id="ARBA00023098"/>
    </source>
</evidence>
<feature type="transmembrane region" description="Helical" evidence="7">
    <location>
        <begin position="337"/>
        <end position="357"/>
    </location>
</feature>
<feature type="domain" description="Fatty acid hydroxylase" evidence="8">
    <location>
        <begin position="87"/>
        <end position="221"/>
    </location>
</feature>
<evidence type="ECO:0000256" key="1">
    <source>
        <dbReference type="ARBA" id="ARBA00004127"/>
    </source>
</evidence>
<evidence type="ECO:0000313" key="9">
    <source>
        <dbReference type="EMBL" id="TGN09127.1"/>
    </source>
</evidence>